<organism evidence="7 8">
    <name type="scientific">Nezara viridula</name>
    <name type="common">Southern green stink bug</name>
    <name type="synonym">Cimex viridulus</name>
    <dbReference type="NCBI Taxonomy" id="85310"/>
    <lineage>
        <taxon>Eukaryota</taxon>
        <taxon>Metazoa</taxon>
        <taxon>Ecdysozoa</taxon>
        <taxon>Arthropoda</taxon>
        <taxon>Hexapoda</taxon>
        <taxon>Insecta</taxon>
        <taxon>Pterygota</taxon>
        <taxon>Neoptera</taxon>
        <taxon>Paraneoptera</taxon>
        <taxon>Hemiptera</taxon>
        <taxon>Heteroptera</taxon>
        <taxon>Panheteroptera</taxon>
        <taxon>Pentatomomorpha</taxon>
        <taxon>Pentatomoidea</taxon>
        <taxon>Pentatomidae</taxon>
        <taxon>Pentatominae</taxon>
        <taxon>Nezara</taxon>
    </lineage>
</organism>
<keyword evidence="8" id="KW-1185">Reference proteome</keyword>
<dbReference type="OrthoDB" id="860at2759"/>
<evidence type="ECO:0008006" key="9">
    <source>
        <dbReference type="Google" id="ProtNLM"/>
    </source>
</evidence>
<comment type="similarity">
    <text evidence="2 6">Belongs to the peroxisomal membrane protein PXMP2/4 family.</text>
</comment>
<evidence type="ECO:0000256" key="2">
    <source>
        <dbReference type="ARBA" id="ARBA00006824"/>
    </source>
</evidence>
<dbReference type="GO" id="GO:0005778">
    <property type="term" value="C:peroxisomal membrane"/>
    <property type="evidence" value="ECO:0007669"/>
    <property type="project" value="TreeGrafter"/>
</dbReference>
<evidence type="ECO:0000256" key="3">
    <source>
        <dbReference type="ARBA" id="ARBA00022692"/>
    </source>
</evidence>
<feature type="transmembrane region" description="Helical" evidence="6">
    <location>
        <begin position="146"/>
        <end position="174"/>
    </location>
</feature>
<dbReference type="AlphaFoldDB" id="A0A9P0H990"/>
<protein>
    <recommendedName>
        <fullName evidence="9">Peroxisomal membrane protein 2</fullName>
    </recommendedName>
</protein>
<evidence type="ECO:0000313" key="8">
    <source>
        <dbReference type="Proteomes" id="UP001152798"/>
    </source>
</evidence>
<dbReference type="EMBL" id="OV725080">
    <property type="protein sequence ID" value="CAH1397920.1"/>
    <property type="molecule type" value="Genomic_DNA"/>
</dbReference>
<dbReference type="Pfam" id="PF04117">
    <property type="entry name" value="Mpv17_PMP22"/>
    <property type="match status" value="1"/>
</dbReference>
<reference evidence="7" key="1">
    <citation type="submission" date="2022-01" db="EMBL/GenBank/DDBJ databases">
        <authorList>
            <person name="King R."/>
        </authorList>
    </citation>
    <scope>NUCLEOTIDE SEQUENCE</scope>
</reference>
<sequence>MVLSKLPVPVINVVGKYLMELYNNPIRTKAITSSVISALGNYTSQAITGCEINQRSIGAFALFGLLFGGTIPHYFYIILEQAFPGPSKLTGLLKFMVERFIYAPLYQMFSLYVLARFEGKSHESAYKQTAKLYWTVLQANWQYLSWIQLINIILVPSMFRVLVMNMVGFFWNIYLASKRRAESKSY</sequence>
<keyword evidence="4 6" id="KW-1133">Transmembrane helix</keyword>
<evidence type="ECO:0000256" key="4">
    <source>
        <dbReference type="ARBA" id="ARBA00022989"/>
    </source>
</evidence>
<keyword evidence="3 6" id="KW-0812">Transmembrane</keyword>
<keyword evidence="5 6" id="KW-0472">Membrane</keyword>
<feature type="transmembrane region" description="Helical" evidence="6">
    <location>
        <begin position="57"/>
        <end position="79"/>
    </location>
</feature>
<evidence type="ECO:0000256" key="1">
    <source>
        <dbReference type="ARBA" id="ARBA00004141"/>
    </source>
</evidence>
<accession>A0A9P0H990</accession>
<dbReference type="PANTHER" id="PTHR11266:SF80">
    <property type="entry name" value="PEROXISOMAL MEMBRANE PROTEIN 2"/>
    <property type="match status" value="1"/>
</dbReference>
<dbReference type="PANTHER" id="PTHR11266">
    <property type="entry name" value="PEROXISOMAL MEMBRANE PROTEIN 2, PXMP2 MPV17"/>
    <property type="match status" value="1"/>
</dbReference>
<dbReference type="InterPro" id="IPR007248">
    <property type="entry name" value="Mpv17_PMP22"/>
</dbReference>
<evidence type="ECO:0000313" key="7">
    <source>
        <dbReference type="EMBL" id="CAH1397920.1"/>
    </source>
</evidence>
<proteinExistence type="inferred from homology"/>
<gene>
    <name evidence="7" type="ORF">NEZAVI_LOCUS7665</name>
</gene>
<dbReference type="Proteomes" id="UP001152798">
    <property type="component" value="Chromosome 4"/>
</dbReference>
<evidence type="ECO:0000256" key="5">
    <source>
        <dbReference type="ARBA" id="ARBA00023136"/>
    </source>
</evidence>
<comment type="subcellular location">
    <subcellularLocation>
        <location evidence="1">Membrane</location>
        <topology evidence="1">Multi-pass membrane protein</topology>
    </subcellularLocation>
</comment>
<evidence type="ECO:0000256" key="6">
    <source>
        <dbReference type="RuleBase" id="RU363053"/>
    </source>
</evidence>
<name>A0A9P0H990_NEZVI</name>